<reference evidence="2" key="1">
    <citation type="journal article" date="2020" name="bioRxiv">
        <title>Comparative genomics of Chlamydomonas.</title>
        <authorList>
            <person name="Craig R.J."/>
            <person name="Hasan A.R."/>
            <person name="Ness R.W."/>
            <person name="Keightley P.D."/>
        </authorList>
    </citation>
    <scope>NUCLEOTIDE SEQUENCE</scope>
    <source>
        <strain evidence="2">CCAP 11/70</strain>
    </source>
</reference>
<dbReference type="EMBL" id="JAEHOE010000079">
    <property type="protein sequence ID" value="KAG2488803.1"/>
    <property type="molecule type" value="Genomic_DNA"/>
</dbReference>
<protein>
    <recommendedName>
        <fullName evidence="4">SnoaL-like domain-containing protein</fullName>
    </recommendedName>
</protein>
<evidence type="ECO:0000313" key="2">
    <source>
        <dbReference type="EMBL" id="KAG2488803.1"/>
    </source>
</evidence>
<keyword evidence="1" id="KW-0732">Signal</keyword>
<dbReference type="AlphaFoldDB" id="A0A836BV90"/>
<proteinExistence type="predicted"/>
<name>A0A836BV90_9CHLO</name>
<evidence type="ECO:0000313" key="3">
    <source>
        <dbReference type="Proteomes" id="UP000612055"/>
    </source>
</evidence>
<dbReference type="Gene3D" id="3.10.450.50">
    <property type="match status" value="1"/>
</dbReference>
<dbReference type="PANTHER" id="PTHR34123:SF3">
    <property type="entry name" value="SNOAL-LIKE DOMAIN-CONTAINING PROTEIN"/>
    <property type="match status" value="1"/>
</dbReference>
<dbReference type="InterPro" id="IPR032710">
    <property type="entry name" value="NTF2-like_dom_sf"/>
</dbReference>
<comment type="caution">
    <text evidence="2">The sequence shown here is derived from an EMBL/GenBank/DDBJ whole genome shotgun (WGS) entry which is preliminary data.</text>
</comment>
<dbReference type="Proteomes" id="UP000612055">
    <property type="component" value="Unassembled WGS sequence"/>
</dbReference>
<dbReference type="OrthoDB" id="348976at2759"/>
<dbReference type="SUPFAM" id="SSF54427">
    <property type="entry name" value="NTF2-like"/>
    <property type="match status" value="1"/>
</dbReference>
<accession>A0A836BV90</accession>
<feature type="chain" id="PRO_5032358589" description="SnoaL-like domain-containing protein" evidence="1">
    <location>
        <begin position="26"/>
        <end position="176"/>
    </location>
</feature>
<dbReference type="InterPro" id="IPR018790">
    <property type="entry name" value="DUF2358"/>
</dbReference>
<dbReference type="Pfam" id="PF10184">
    <property type="entry name" value="DUF2358"/>
    <property type="match status" value="1"/>
</dbReference>
<evidence type="ECO:0000256" key="1">
    <source>
        <dbReference type="SAM" id="SignalP"/>
    </source>
</evidence>
<dbReference type="PANTHER" id="PTHR34123">
    <property type="entry name" value="OS04G0578200 PROTEIN"/>
    <property type="match status" value="1"/>
</dbReference>
<sequence length="176" mass="18617">MLTTSWNGLLSLIAAIAASGTPAHADDAAPGDSPASRALPAIRSDFVDKQYYVTGNVSRGLFADDCTFIDPTTTVTGVDRYLAALQALFDPATSRADLISLEATGPRTLLLRWRLEGKLKIGGLAIKPYTGSTVYTLGEDGRVVRHEETWDISALDAFVSTLIPGFGAPPAPPVAR</sequence>
<feature type="signal peptide" evidence="1">
    <location>
        <begin position="1"/>
        <end position="25"/>
    </location>
</feature>
<gene>
    <name evidence="2" type="ORF">HYH03_012603</name>
</gene>
<evidence type="ECO:0008006" key="4">
    <source>
        <dbReference type="Google" id="ProtNLM"/>
    </source>
</evidence>
<organism evidence="2 3">
    <name type="scientific">Edaphochlamys debaryana</name>
    <dbReference type="NCBI Taxonomy" id="47281"/>
    <lineage>
        <taxon>Eukaryota</taxon>
        <taxon>Viridiplantae</taxon>
        <taxon>Chlorophyta</taxon>
        <taxon>core chlorophytes</taxon>
        <taxon>Chlorophyceae</taxon>
        <taxon>CS clade</taxon>
        <taxon>Chlamydomonadales</taxon>
        <taxon>Chlamydomonadales incertae sedis</taxon>
        <taxon>Edaphochlamys</taxon>
    </lineage>
</organism>
<keyword evidence="3" id="KW-1185">Reference proteome</keyword>